<dbReference type="SUPFAM" id="SSF47616">
    <property type="entry name" value="GST C-terminal domain-like"/>
    <property type="match status" value="1"/>
</dbReference>
<feature type="binding site" evidence="2">
    <location>
        <begin position="176"/>
        <end position="177"/>
    </location>
    <ligand>
        <name>glutathione</name>
        <dbReference type="ChEBI" id="CHEBI:57925"/>
    </ligand>
</feature>
<evidence type="ECO:0000256" key="2">
    <source>
        <dbReference type="PIRSR" id="PIRSR015753-2"/>
    </source>
</evidence>
<dbReference type="GO" id="GO:0005737">
    <property type="term" value="C:cytoplasm"/>
    <property type="evidence" value="ECO:0007669"/>
    <property type="project" value="TreeGrafter"/>
</dbReference>
<dbReference type="SUPFAM" id="SSF52833">
    <property type="entry name" value="Thioredoxin-like"/>
    <property type="match status" value="1"/>
</dbReference>
<feature type="non-terminal residue" evidence="6">
    <location>
        <position position="362"/>
    </location>
</feature>
<dbReference type="InterPro" id="IPR036249">
    <property type="entry name" value="Thioredoxin-like_sf"/>
</dbReference>
<dbReference type="PROSITE" id="PS50405">
    <property type="entry name" value="GST_CTER"/>
    <property type="match status" value="1"/>
</dbReference>
<protein>
    <recommendedName>
        <fullName evidence="5">GST C-terminal domain-containing protein</fullName>
    </recommendedName>
</protein>
<dbReference type="Gene3D" id="3.40.30.10">
    <property type="entry name" value="Glutaredoxin"/>
    <property type="match status" value="1"/>
</dbReference>
<evidence type="ECO:0000313" key="6">
    <source>
        <dbReference type="EMBL" id="GMH49255.1"/>
    </source>
</evidence>
<evidence type="ECO:0000256" key="1">
    <source>
        <dbReference type="PIRSR" id="PIRSR015753-1"/>
    </source>
</evidence>
<sequence length="362" mass="41883">MSSKRPKTDATSWGKSSDIGDKSTEQAKFANKDNTPGAMHRPATKFHHKIGDPQFPAEGNNRYHLYVSEACPWAHRCHVTWILKKLDGVVGLTLTGWKLENISHSPPFDDYHGWDFVDSGSDSYSYKEPNNFSHIEELYELAHPGYREEWESRGQRPYYAVPVLYDTKTKTIVSSESAEIIQMFNSAFNSYGADSSFDLEPASMKKQIEDMNAIVYPTINDGVYRCGFCTSQQAYENAYNSHWEGMDSVEKILGESRFLTGDTLTLSDIRLWTTLARYDTVYYSHFKTNRSRISEMPNLYRFLRDVYRIEGVSSTLNLEWIKKHYYWSQRMVNPTGIWPLGMPTEDKAYWEKSDDLPEIYTL</sequence>
<comment type="caution">
    <text evidence="6">The sequence shown here is derived from an EMBL/GenBank/DDBJ whole genome shotgun (WGS) entry which is preliminary data.</text>
</comment>
<name>A0A9W6ZFR1_9STRA</name>
<dbReference type="PANTHER" id="PTHR32419">
    <property type="entry name" value="GLUTATHIONYL-HYDROQUINONE REDUCTASE"/>
    <property type="match status" value="1"/>
</dbReference>
<dbReference type="InterPro" id="IPR010987">
    <property type="entry name" value="Glutathione-S-Trfase_C-like"/>
</dbReference>
<feature type="non-terminal residue" evidence="6">
    <location>
        <position position="1"/>
    </location>
</feature>
<feature type="compositionally biased region" description="Polar residues" evidence="4">
    <location>
        <begin position="1"/>
        <end position="15"/>
    </location>
</feature>
<evidence type="ECO:0000256" key="4">
    <source>
        <dbReference type="SAM" id="MobiDB-lite"/>
    </source>
</evidence>
<evidence type="ECO:0000256" key="3">
    <source>
        <dbReference type="PIRSR" id="PIRSR015753-3"/>
    </source>
</evidence>
<feature type="site" description="Lowers pKa of active site Cys" evidence="3">
    <location>
        <position position="325"/>
    </location>
</feature>
<dbReference type="AlphaFoldDB" id="A0A9W6ZFR1"/>
<feature type="active site" description="Nucleophile" evidence="1">
    <location>
        <position position="71"/>
    </location>
</feature>
<dbReference type="SFLD" id="SFLDS00019">
    <property type="entry name" value="Glutathione_Transferase_(cytos"/>
    <property type="match status" value="1"/>
</dbReference>
<dbReference type="InterPro" id="IPR040079">
    <property type="entry name" value="Glutathione_S-Trfase"/>
</dbReference>
<proteinExistence type="predicted"/>
<feature type="region of interest" description="Disordered" evidence="4">
    <location>
        <begin position="1"/>
        <end position="53"/>
    </location>
</feature>
<dbReference type="InterPro" id="IPR036282">
    <property type="entry name" value="Glutathione-S-Trfase_C_sf"/>
</dbReference>
<dbReference type="Gene3D" id="1.20.1050.10">
    <property type="match status" value="1"/>
</dbReference>
<dbReference type="Pfam" id="PF13410">
    <property type="entry name" value="GST_C_2"/>
    <property type="match status" value="1"/>
</dbReference>
<dbReference type="InterPro" id="IPR016639">
    <property type="entry name" value="GST_Omega/GSH"/>
</dbReference>
<feature type="active site" description="Proton donor/acceptor" evidence="1">
    <location>
        <position position="224"/>
    </location>
</feature>
<feature type="site" description="Lowers pKa of active site Cys" evidence="3">
    <location>
        <position position="282"/>
    </location>
</feature>
<evidence type="ECO:0000259" key="5">
    <source>
        <dbReference type="PROSITE" id="PS50405"/>
    </source>
</evidence>
<dbReference type="CDD" id="cd03190">
    <property type="entry name" value="GST_C_Omega_like"/>
    <property type="match status" value="1"/>
</dbReference>
<dbReference type="Proteomes" id="UP001162640">
    <property type="component" value="Unassembled WGS sequence"/>
</dbReference>
<dbReference type="PIRSF" id="PIRSF015753">
    <property type="entry name" value="GST"/>
    <property type="match status" value="1"/>
</dbReference>
<feature type="domain" description="GST C-terminal" evidence="5">
    <location>
        <begin position="174"/>
        <end position="335"/>
    </location>
</feature>
<dbReference type="SFLD" id="SFLDG01148">
    <property type="entry name" value="Xi_(cytGST)"/>
    <property type="match status" value="1"/>
</dbReference>
<evidence type="ECO:0000313" key="7">
    <source>
        <dbReference type="Proteomes" id="UP001162640"/>
    </source>
</evidence>
<dbReference type="InterPro" id="IPR047047">
    <property type="entry name" value="GST_Omega-like_C"/>
</dbReference>
<feature type="binding site" evidence="2">
    <location>
        <position position="114"/>
    </location>
    <ligand>
        <name>glutathione</name>
        <dbReference type="ChEBI" id="CHEBI:57925"/>
    </ligand>
</feature>
<dbReference type="PANTHER" id="PTHR32419:SF31">
    <property type="entry name" value="OS02G0814800 PROTEIN"/>
    <property type="match status" value="1"/>
</dbReference>
<gene>
    <name evidence="6" type="ORF">TL16_g00476</name>
</gene>
<dbReference type="SFLD" id="SFLDG01206">
    <property type="entry name" value="Xi.1"/>
    <property type="match status" value="1"/>
</dbReference>
<reference evidence="7" key="1">
    <citation type="journal article" date="2023" name="Commun. Biol.">
        <title>Genome analysis of Parmales, the sister group of diatoms, reveals the evolutionary specialization of diatoms from phago-mixotrophs to photoautotrophs.</title>
        <authorList>
            <person name="Ban H."/>
            <person name="Sato S."/>
            <person name="Yoshikawa S."/>
            <person name="Yamada K."/>
            <person name="Nakamura Y."/>
            <person name="Ichinomiya M."/>
            <person name="Sato N."/>
            <person name="Blanc-Mathieu R."/>
            <person name="Endo H."/>
            <person name="Kuwata A."/>
            <person name="Ogata H."/>
        </authorList>
    </citation>
    <scope>NUCLEOTIDE SEQUENCE [LARGE SCALE GENOMIC DNA]</scope>
</reference>
<accession>A0A9W6ZFR1</accession>
<organism evidence="6 7">
    <name type="scientific">Triparma laevis f. inornata</name>
    <dbReference type="NCBI Taxonomy" id="1714386"/>
    <lineage>
        <taxon>Eukaryota</taxon>
        <taxon>Sar</taxon>
        <taxon>Stramenopiles</taxon>
        <taxon>Ochrophyta</taxon>
        <taxon>Bolidophyceae</taxon>
        <taxon>Parmales</taxon>
        <taxon>Triparmaceae</taxon>
        <taxon>Triparma</taxon>
    </lineage>
</organism>
<dbReference type="GO" id="GO:0004364">
    <property type="term" value="F:glutathione transferase activity"/>
    <property type="evidence" value="ECO:0007669"/>
    <property type="project" value="InterPro"/>
</dbReference>
<dbReference type="EMBL" id="BLQM01000008">
    <property type="protein sequence ID" value="GMH49255.1"/>
    <property type="molecule type" value="Genomic_DNA"/>
</dbReference>